<dbReference type="AlphaFoldDB" id="A0A8J7QH57"/>
<gene>
    <name evidence="1" type="ORF">J3U88_27780</name>
</gene>
<protein>
    <submittedName>
        <fullName evidence="1">Uncharacterized protein</fullName>
    </submittedName>
</protein>
<keyword evidence="2" id="KW-1185">Reference proteome</keyword>
<organism evidence="1 2">
    <name type="scientific">Acanthopleuribacter pedis</name>
    <dbReference type="NCBI Taxonomy" id="442870"/>
    <lineage>
        <taxon>Bacteria</taxon>
        <taxon>Pseudomonadati</taxon>
        <taxon>Acidobacteriota</taxon>
        <taxon>Holophagae</taxon>
        <taxon>Acanthopleuribacterales</taxon>
        <taxon>Acanthopleuribacteraceae</taxon>
        <taxon>Acanthopleuribacter</taxon>
    </lineage>
</organism>
<name>A0A8J7QH57_9BACT</name>
<dbReference type="RefSeq" id="WP_207862274.1">
    <property type="nucleotide sequence ID" value="NZ_JAFREP010000033.1"/>
</dbReference>
<evidence type="ECO:0000313" key="1">
    <source>
        <dbReference type="EMBL" id="MBO1322305.1"/>
    </source>
</evidence>
<sequence length="101" mass="12158">MIELDTDLEKTTTLQAVRQAIRSRNLRRLNEAFQRNWAKQILRESQDQKLFSGEYKVFRLALESMNKEERLRAFQWTWDCYHPLMSDLGKCLQDMDGFLKN</sequence>
<comment type="caution">
    <text evidence="1">The sequence shown here is derived from an EMBL/GenBank/DDBJ whole genome shotgun (WGS) entry which is preliminary data.</text>
</comment>
<accession>A0A8J7QH57</accession>
<dbReference type="Proteomes" id="UP000664417">
    <property type="component" value="Unassembled WGS sequence"/>
</dbReference>
<evidence type="ECO:0000313" key="2">
    <source>
        <dbReference type="Proteomes" id="UP000664417"/>
    </source>
</evidence>
<dbReference type="EMBL" id="JAFREP010000033">
    <property type="protein sequence ID" value="MBO1322305.1"/>
    <property type="molecule type" value="Genomic_DNA"/>
</dbReference>
<proteinExistence type="predicted"/>
<reference evidence="1" key="1">
    <citation type="submission" date="2021-03" db="EMBL/GenBank/DDBJ databases">
        <authorList>
            <person name="Wang G."/>
        </authorList>
    </citation>
    <scope>NUCLEOTIDE SEQUENCE</scope>
    <source>
        <strain evidence="1">KCTC 12899</strain>
    </source>
</reference>